<protein>
    <submittedName>
        <fullName evidence="6">TetR family transcriptional regulator</fullName>
    </submittedName>
</protein>
<keyword evidence="1" id="KW-0805">Transcription regulation</keyword>
<dbReference type="Gene3D" id="1.10.357.10">
    <property type="entry name" value="Tetracycline Repressor, domain 2"/>
    <property type="match status" value="1"/>
</dbReference>
<sequence>MERNRSDVKREPSVRKPSGAAVMQESVTRAIEAALFQEWARTGYAALSVEAVAKRAGVGKAAIYRRWPSKLALVSDVLTRVGSDLAVAPDTGDLRSDIELLLRQLRRILRHPLVARILPDLHAELPRTPELAKAIRSRLQSYRRSRAEEVLRRAMSRGELSNEVDLDLATDLLGSMIYWRMIVTRLPADRAYLDRLTDLIVGALKTYPSSEDLS</sequence>
<evidence type="ECO:0000313" key="7">
    <source>
        <dbReference type="Proteomes" id="UP000818323"/>
    </source>
</evidence>
<dbReference type="PANTHER" id="PTHR30055:SF148">
    <property type="entry name" value="TETR-FAMILY TRANSCRIPTIONAL REGULATOR"/>
    <property type="match status" value="1"/>
</dbReference>
<keyword evidence="7" id="KW-1185">Reference proteome</keyword>
<reference evidence="6 7" key="1">
    <citation type="submission" date="2020-01" db="EMBL/GenBank/DDBJ databases">
        <title>Microvirga sp. nov., an arsenate reduction bacterium isolated from Tibet hotspring sediments.</title>
        <authorList>
            <person name="Yuan C.-G."/>
        </authorList>
    </citation>
    <scope>NUCLEOTIDE SEQUENCE [LARGE SCALE GENOMIC DNA]</scope>
    <source>
        <strain evidence="6 7">SYSU G3D203</strain>
    </source>
</reference>
<dbReference type="EMBL" id="JAAAXJ010000028">
    <property type="protein sequence ID" value="NBJ27147.1"/>
    <property type="molecule type" value="Genomic_DNA"/>
</dbReference>
<gene>
    <name evidence="6" type="ORF">GR303_22755</name>
</gene>
<dbReference type="Pfam" id="PF00440">
    <property type="entry name" value="TetR_N"/>
    <property type="match status" value="1"/>
</dbReference>
<keyword evidence="3" id="KW-0804">Transcription</keyword>
<evidence type="ECO:0000259" key="5">
    <source>
        <dbReference type="PROSITE" id="PS50977"/>
    </source>
</evidence>
<feature type="DNA-binding region" description="H-T-H motif" evidence="4">
    <location>
        <begin position="48"/>
        <end position="67"/>
    </location>
</feature>
<dbReference type="PANTHER" id="PTHR30055">
    <property type="entry name" value="HTH-TYPE TRANSCRIPTIONAL REGULATOR RUTR"/>
    <property type="match status" value="1"/>
</dbReference>
<dbReference type="PROSITE" id="PS01081">
    <property type="entry name" value="HTH_TETR_1"/>
    <property type="match status" value="1"/>
</dbReference>
<dbReference type="InterPro" id="IPR009057">
    <property type="entry name" value="Homeodomain-like_sf"/>
</dbReference>
<dbReference type="SUPFAM" id="SSF46689">
    <property type="entry name" value="Homeodomain-like"/>
    <property type="match status" value="1"/>
</dbReference>
<dbReference type="InterPro" id="IPR036271">
    <property type="entry name" value="Tet_transcr_reg_TetR-rel_C_sf"/>
</dbReference>
<evidence type="ECO:0000256" key="3">
    <source>
        <dbReference type="ARBA" id="ARBA00023163"/>
    </source>
</evidence>
<feature type="domain" description="HTH tetR-type" evidence="5">
    <location>
        <begin position="25"/>
        <end position="85"/>
    </location>
</feature>
<organism evidence="6 7">
    <name type="scientific">Microvirga arsenatis</name>
    <dbReference type="NCBI Taxonomy" id="2692265"/>
    <lineage>
        <taxon>Bacteria</taxon>
        <taxon>Pseudomonadati</taxon>
        <taxon>Pseudomonadota</taxon>
        <taxon>Alphaproteobacteria</taxon>
        <taxon>Hyphomicrobiales</taxon>
        <taxon>Methylobacteriaceae</taxon>
        <taxon>Microvirga</taxon>
    </lineage>
</organism>
<evidence type="ECO:0000313" key="6">
    <source>
        <dbReference type="EMBL" id="NBJ27147.1"/>
    </source>
</evidence>
<dbReference type="Proteomes" id="UP000818323">
    <property type="component" value="Unassembled WGS sequence"/>
</dbReference>
<dbReference type="Gene3D" id="1.10.10.60">
    <property type="entry name" value="Homeodomain-like"/>
    <property type="match status" value="1"/>
</dbReference>
<dbReference type="RefSeq" id="WP_161726483.1">
    <property type="nucleotide sequence ID" value="NZ_JAAAXI010000037.1"/>
</dbReference>
<comment type="caution">
    <text evidence="6">The sequence shown here is derived from an EMBL/GenBank/DDBJ whole genome shotgun (WGS) entry which is preliminary data.</text>
</comment>
<dbReference type="InterPro" id="IPR001647">
    <property type="entry name" value="HTH_TetR"/>
</dbReference>
<name>A0ABW9Z367_9HYPH</name>
<dbReference type="InterPro" id="IPR011075">
    <property type="entry name" value="TetR_C"/>
</dbReference>
<dbReference type="PROSITE" id="PS50977">
    <property type="entry name" value="HTH_TETR_2"/>
    <property type="match status" value="1"/>
</dbReference>
<dbReference type="Pfam" id="PF16859">
    <property type="entry name" value="TetR_C_11"/>
    <property type="match status" value="1"/>
</dbReference>
<keyword evidence="2 4" id="KW-0238">DNA-binding</keyword>
<dbReference type="InterPro" id="IPR023772">
    <property type="entry name" value="DNA-bd_HTH_TetR-type_CS"/>
</dbReference>
<dbReference type="SUPFAM" id="SSF48498">
    <property type="entry name" value="Tetracyclin repressor-like, C-terminal domain"/>
    <property type="match status" value="1"/>
</dbReference>
<proteinExistence type="predicted"/>
<accession>A0ABW9Z367</accession>
<evidence type="ECO:0000256" key="4">
    <source>
        <dbReference type="PROSITE-ProRule" id="PRU00335"/>
    </source>
</evidence>
<evidence type="ECO:0000256" key="1">
    <source>
        <dbReference type="ARBA" id="ARBA00023015"/>
    </source>
</evidence>
<evidence type="ECO:0000256" key="2">
    <source>
        <dbReference type="ARBA" id="ARBA00023125"/>
    </source>
</evidence>
<dbReference type="InterPro" id="IPR050109">
    <property type="entry name" value="HTH-type_TetR-like_transc_reg"/>
</dbReference>